<comment type="caution">
    <text evidence="3">The sequence shown here is derived from an EMBL/GenBank/DDBJ whole genome shotgun (WGS) entry which is preliminary data.</text>
</comment>
<accession>A0A6G0SW09</accession>
<name>A0A6G0SW09_APHGL</name>
<feature type="compositionally biased region" description="Basic residues" evidence="1">
    <location>
        <begin position="1"/>
        <end position="19"/>
    </location>
</feature>
<keyword evidence="2" id="KW-0812">Transmembrane</keyword>
<gene>
    <name evidence="3" type="ORF">AGLY_017759</name>
</gene>
<dbReference type="OrthoDB" id="8007085at2759"/>
<reference evidence="3 4" key="1">
    <citation type="submission" date="2019-08" db="EMBL/GenBank/DDBJ databases">
        <title>The genome of the soybean aphid Biotype 1, its phylome, world population structure and adaptation to the North American continent.</title>
        <authorList>
            <person name="Giordano R."/>
            <person name="Donthu R.K."/>
            <person name="Hernandez A.G."/>
            <person name="Wright C.L."/>
            <person name="Zimin A.V."/>
        </authorList>
    </citation>
    <scope>NUCLEOTIDE SEQUENCE [LARGE SCALE GENOMIC DNA]</scope>
    <source>
        <tissue evidence="3">Whole aphids</tissue>
    </source>
</reference>
<sequence length="367" mass="42840">MSGPRHRRLVRRSQSRKRNNQQPSLSGVMRPRPLRLLLWTICSHCSVIRLSRLQHGGSFIVCNRLHSTDLSCNELLHIVDDYRKFGSLDNCSCFSFENYMKTLKKMIRKYKKPLEQVRWTIAIKPEFKIAKSFFNAYIFLDANLIFLKLLIYAFIKVNLKQLQNKRLKRQCTFPILMKMKLNLRQKKLKSSIDCLVFSVNNIYSICARLYTITNNIDSGFRYCSNSAVDKVNGLLHLGGNSIKAIIKRILFLIFVIAYRCCYKSNQNKQRPLNSSQALFNNKYCGRNSDHRSHYSDAKTDATCSGVENFSKNSKVELTPLPTLQNRKTKLRTTIDEDCLENLMTIICEQDVVHYWGWRFNTTKGFKQ</sequence>
<feature type="transmembrane region" description="Helical" evidence="2">
    <location>
        <begin position="134"/>
        <end position="155"/>
    </location>
</feature>
<keyword evidence="2" id="KW-0472">Membrane</keyword>
<dbReference type="EMBL" id="VYZN01001910">
    <property type="protein sequence ID" value="KAE9521847.1"/>
    <property type="molecule type" value="Genomic_DNA"/>
</dbReference>
<keyword evidence="4" id="KW-1185">Reference proteome</keyword>
<evidence type="ECO:0000256" key="1">
    <source>
        <dbReference type="SAM" id="MobiDB-lite"/>
    </source>
</evidence>
<organism evidence="3 4">
    <name type="scientific">Aphis glycines</name>
    <name type="common">Soybean aphid</name>
    <dbReference type="NCBI Taxonomy" id="307491"/>
    <lineage>
        <taxon>Eukaryota</taxon>
        <taxon>Metazoa</taxon>
        <taxon>Ecdysozoa</taxon>
        <taxon>Arthropoda</taxon>
        <taxon>Hexapoda</taxon>
        <taxon>Insecta</taxon>
        <taxon>Pterygota</taxon>
        <taxon>Neoptera</taxon>
        <taxon>Paraneoptera</taxon>
        <taxon>Hemiptera</taxon>
        <taxon>Sternorrhyncha</taxon>
        <taxon>Aphidomorpha</taxon>
        <taxon>Aphidoidea</taxon>
        <taxon>Aphididae</taxon>
        <taxon>Aphidini</taxon>
        <taxon>Aphis</taxon>
        <taxon>Aphis</taxon>
    </lineage>
</organism>
<keyword evidence="2" id="KW-1133">Transmembrane helix</keyword>
<evidence type="ECO:0000313" key="4">
    <source>
        <dbReference type="Proteomes" id="UP000475862"/>
    </source>
</evidence>
<feature type="region of interest" description="Disordered" evidence="1">
    <location>
        <begin position="1"/>
        <end position="28"/>
    </location>
</feature>
<dbReference type="Proteomes" id="UP000475862">
    <property type="component" value="Unassembled WGS sequence"/>
</dbReference>
<evidence type="ECO:0000313" key="3">
    <source>
        <dbReference type="EMBL" id="KAE9521847.1"/>
    </source>
</evidence>
<evidence type="ECO:0000256" key="2">
    <source>
        <dbReference type="SAM" id="Phobius"/>
    </source>
</evidence>
<proteinExistence type="predicted"/>
<protein>
    <submittedName>
        <fullName evidence="3">Uncharacterized protein</fullName>
    </submittedName>
</protein>
<dbReference type="AlphaFoldDB" id="A0A6G0SW09"/>